<evidence type="ECO:0000256" key="6">
    <source>
        <dbReference type="ARBA" id="ARBA00023136"/>
    </source>
</evidence>
<reference evidence="9" key="1">
    <citation type="submission" date="2018-09" db="EMBL/GenBank/DDBJ databases">
        <authorList>
            <person name="Livingstone P.G."/>
            <person name="Whitworth D.E."/>
        </authorList>
    </citation>
    <scope>NUCLEOTIDE SEQUENCE [LARGE SCALE GENOMIC DNA]</scope>
    <source>
        <strain evidence="9">CA040B</strain>
    </source>
</reference>
<comment type="subcellular location">
    <subcellularLocation>
        <location evidence="1">Cell membrane</location>
        <topology evidence="1">Multi-pass membrane protein</topology>
    </subcellularLocation>
</comment>
<dbReference type="GO" id="GO:0005886">
    <property type="term" value="C:plasma membrane"/>
    <property type="evidence" value="ECO:0007669"/>
    <property type="project" value="UniProtKB-SubCell"/>
</dbReference>
<keyword evidence="4 7" id="KW-0812">Transmembrane</keyword>
<comment type="caution">
    <text evidence="8">The sequence shown here is derived from an EMBL/GenBank/DDBJ whole genome shotgun (WGS) entry which is preliminary data.</text>
</comment>
<dbReference type="PANTHER" id="PTHR33884">
    <property type="entry name" value="UPF0410 PROTEIN YMGE"/>
    <property type="match status" value="1"/>
</dbReference>
<protein>
    <submittedName>
        <fullName evidence="8">GlsB/YeaQ/YmgE family stress response membrane protein</fullName>
    </submittedName>
</protein>
<dbReference type="AlphaFoldDB" id="A0A3A8NR46"/>
<dbReference type="PANTHER" id="PTHR33884:SF3">
    <property type="entry name" value="UPF0410 PROTEIN YMGE"/>
    <property type="match status" value="1"/>
</dbReference>
<dbReference type="RefSeq" id="WP_120623994.1">
    <property type="nucleotide sequence ID" value="NZ_RAWG01000017.1"/>
</dbReference>
<sequence length="89" mass="8841">MGLEAILLWAVIGLIAGWLASAVVGGGYGVVGDIVVGIVGAFLGGFIFRALGTGAPFGGIAGTIFVAFIGAVVLLLILRAIRSATVRKA</sequence>
<keyword evidence="9" id="KW-1185">Reference proteome</keyword>
<evidence type="ECO:0000256" key="3">
    <source>
        <dbReference type="ARBA" id="ARBA00022475"/>
    </source>
</evidence>
<organism evidence="8 9">
    <name type="scientific">Corallococcus sicarius</name>
    <dbReference type="NCBI Taxonomy" id="2316726"/>
    <lineage>
        <taxon>Bacteria</taxon>
        <taxon>Pseudomonadati</taxon>
        <taxon>Myxococcota</taxon>
        <taxon>Myxococcia</taxon>
        <taxon>Myxococcales</taxon>
        <taxon>Cystobacterineae</taxon>
        <taxon>Myxococcaceae</taxon>
        <taxon>Corallococcus</taxon>
    </lineage>
</organism>
<feature type="transmembrane region" description="Helical" evidence="7">
    <location>
        <begin position="31"/>
        <end position="51"/>
    </location>
</feature>
<keyword evidence="3" id="KW-1003">Cell membrane</keyword>
<evidence type="ECO:0000256" key="5">
    <source>
        <dbReference type="ARBA" id="ARBA00022989"/>
    </source>
</evidence>
<gene>
    <name evidence="8" type="ORF">D7X12_04315</name>
</gene>
<dbReference type="Proteomes" id="UP000273405">
    <property type="component" value="Unassembled WGS sequence"/>
</dbReference>
<accession>A0A3A8NR46</accession>
<evidence type="ECO:0000256" key="2">
    <source>
        <dbReference type="ARBA" id="ARBA00011006"/>
    </source>
</evidence>
<dbReference type="OrthoDB" id="5521091at2"/>
<feature type="transmembrane region" description="Helical" evidence="7">
    <location>
        <begin position="6"/>
        <end position="24"/>
    </location>
</feature>
<evidence type="ECO:0000256" key="1">
    <source>
        <dbReference type="ARBA" id="ARBA00004651"/>
    </source>
</evidence>
<name>A0A3A8NR46_9BACT</name>
<evidence type="ECO:0000313" key="8">
    <source>
        <dbReference type="EMBL" id="RKH46826.1"/>
    </source>
</evidence>
<evidence type="ECO:0000256" key="7">
    <source>
        <dbReference type="SAM" id="Phobius"/>
    </source>
</evidence>
<dbReference type="InterPro" id="IPR007341">
    <property type="entry name" value="Transgly_assoc"/>
</dbReference>
<proteinExistence type="inferred from homology"/>
<keyword evidence="6 7" id="KW-0472">Membrane</keyword>
<evidence type="ECO:0000256" key="4">
    <source>
        <dbReference type="ARBA" id="ARBA00022692"/>
    </source>
</evidence>
<feature type="transmembrane region" description="Helical" evidence="7">
    <location>
        <begin position="57"/>
        <end position="78"/>
    </location>
</feature>
<keyword evidence="5 7" id="KW-1133">Transmembrane helix</keyword>
<evidence type="ECO:0000313" key="9">
    <source>
        <dbReference type="Proteomes" id="UP000273405"/>
    </source>
</evidence>
<dbReference type="EMBL" id="RAWG01000017">
    <property type="protein sequence ID" value="RKH46826.1"/>
    <property type="molecule type" value="Genomic_DNA"/>
</dbReference>
<comment type="similarity">
    <text evidence="2">Belongs to the UPF0410 family.</text>
</comment>
<dbReference type="Pfam" id="PF04226">
    <property type="entry name" value="Transgly_assoc"/>
    <property type="match status" value="1"/>
</dbReference>